<evidence type="ECO:0000256" key="3">
    <source>
        <dbReference type="PROSITE-ProRule" id="PRU00708"/>
    </source>
</evidence>
<feature type="repeat" description="PPR" evidence="3">
    <location>
        <begin position="214"/>
        <end position="248"/>
    </location>
</feature>
<protein>
    <recommendedName>
        <fullName evidence="6">Pentatricopeptide repeat-containing protein</fullName>
    </recommendedName>
</protein>
<proteinExistence type="inferred from homology"/>
<dbReference type="NCBIfam" id="TIGR00756">
    <property type="entry name" value="PPR"/>
    <property type="match status" value="1"/>
</dbReference>
<dbReference type="Gene3D" id="1.25.40.10">
    <property type="entry name" value="Tetratricopeptide repeat domain"/>
    <property type="match status" value="3"/>
</dbReference>
<gene>
    <name evidence="4" type="ORF">CEURO_LOCUS9475</name>
</gene>
<dbReference type="GO" id="GO:0003729">
    <property type="term" value="F:mRNA binding"/>
    <property type="evidence" value="ECO:0007669"/>
    <property type="project" value="InterPro"/>
</dbReference>
<dbReference type="PROSITE" id="PS51375">
    <property type="entry name" value="PPR"/>
    <property type="match status" value="2"/>
</dbReference>
<reference evidence="4" key="1">
    <citation type="submission" date="2022-07" db="EMBL/GenBank/DDBJ databases">
        <authorList>
            <person name="Macas J."/>
            <person name="Novak P."/>
            <person name="Neumann P."/>
        </authorList>
    </citation>
    <scope>NUCLEOTIDE SEQUENCE</scope>
</reference>
<keyword evidence="5" id="KW-1185">Reference proteome</keyword>
<dbReference type="PANTHER" id="PTHR47874">
    <property type="entry name" value="EXPRESSED PROTEIN"/>
    <property type="match status" value="1"/>
</dbReference>
<evidence type="ECO:0000313" key="5">
    <source>
        <dbReference type="Proteomes" id="UP001152484"/>
    </source>
</evidence>
<dbReference type="PANTHER" id="PTHR47874:SF1">
    <property type="entry name" value="OS05G0407900 PROTEIN"/>
    <property type="match status" value="1"/>
</dbReference>
<sequence>MKRMLRVSHHELLFHKFLGILTKPSAISSPFGAAAQSYCASSSSSRNVWSNIVGLFAGNRSYGDSLLMNDLRDKVSELRDELVMHSGDVEILHKLLEEKGNPLFRKYQDGVAVVELMRQLGSTPQLAIEVFKWRREIDYVIPIVAEEYSKGICMAGRLQNVDLAAQIFSEASNKRVKTASIYNALMGAYMYNGLAVKCQSLFEDMKKEASCSPTIVTYNILISVFGRLLLVDHMEETFREVKDLNICPNVTTYNYLIAGYLTAWKWDCMEKTFEIMQEDIIKPNLSTFLLMMRGYAHAGSLEKMEETYELVKDHVDHNEIALIRTMIIAYCKSSDMNKVRKVKELLKLIPENEYRPWLNAQLILLYAKEDLLEEMETSINEAFDHNTIIMTTNVMKRIICCYYRNSTMDKLSNFVKRAECGGWKICRSLYHCKMVMYSSNRRLVEMENVLDEMEKVNLDWTKRTLWILYHAYFRWGENRKLEQVVGVMCKQGFGMPLSS</sequence>
<dbReference type="InterPro" id="IPR044179">
    <property type="entry name" value="PPR5-like"/>
</dbReference>
<dbReference type="OrthoDB" id="185373at2759"/>
<evidence type="ECO:0000256" key="2">
    <source>
        <dbReference type="ARBA" id="ARBA00022737"/>
    </source>
</evidence>
<dbReference type="InterPro" id="IPR002885">
    <property type="entry name" value="PPR_rpt"/>
</dbReference>
<dbReference type="Proteomes" id="UP001152484">
    <property type="component" value="Unassembled WGS sequence"/>
</dbReference>
<dbReference type="InterPro" id="IPR011990">
    <property type="entry name" value="TPR-like_helical_dom_sf"/>
</dbReference>
<comment type="caution">
    <text evidence="4">The sequence shown here is derived from an EMBL/GenBank/DDBJ whole genome shotgun (WGS) entry which is preliminary data.</text>
</comment>
<dbReference type="Pfam" id="PF13041">
    <property type="entry name" value="PPR_2"/>
    <property type="match status" value="2"/>
</dbReference>
<comment type="similarity">
    <text evidence="1">Belongs to the PPR family. P subfamily.</text>
</comment>
<keyword evidence="2" id="KW-0677">Repeat</keyword>
<dbReference type="AlphaFoldDB" id="A0A9P1E856"/>
<dbReference type="EMBL" id="CAMAPE010000019">
    <property type="protein sequence ID" value="CAH9086092.1"/>
    <property type="molecule type" value="Genomic_DNA"/>
</dbReference>
<evidence type="ECO:0000313" key="4">
    <source>
        <dbReference type="EMBL" id="CAH9086092.1"/>
    </source>
</evidence>
<feature type="repeat" description="PPR" evidence="3">
    <location>
        <begin position="249"/>
        <end position="283"/>
    </location>
</feature>
<evidence type="ECO:0000256" key="1">
    <source>
        <dbReference type="ARBA" id="ARBA00007626"/>
    </source>
</evidence>
<name>A0A9P1E856_CUSEU</name>
<evidence type="ECO:0008006" key="6">
    <source>
        <dbReference type="Google" id="ProtNLM"/>
    </source>
</evidence>
<organism evidence="4 5">
    <name type="scientific">Cuscuta europaea</name>
    <name type="common">European dodder</name>
    <dbReference type="NCBI Taxonomy" id="41803"/>
    <lineage>
        <taxon>Eukaryota</taxon>
        <taxon>Viridiplantae</taxon>
        <taxon>Streptophyta</taxon>
        <taxon>Embryophyta</taxon>
        <taxon>Tracheophyta</taxon>
        <taxon>Spermatophyta</taxon>
        <taxon>Magnoliopsida</taxon>
        <taxon>eudicotyledons</taxon>
        <taxon>Gunneridae</taxon>
        <taxon>Pentapetalae</taxon>
        <taxon>asterids</taxon>
        <taxon>lamiids</taxon>
        <taxon>Solanales</taxon>
        <taxon>Convolvulaceae</taxon>
        <taxon>Cuscuteae</taxon>
        <taxon>Cuscuta</taxon>
        <taxon>Cuscuta subgen. Cuscuta</taxon>
    </lineage>
</organism>
<accession>A0A9P1E856</accession>